<dbReference type="Proteomes" id="UP000693970">
    <property type="component" value="Unassembled WGS sequence"/>
</dbReference>
<name>A0A9K3LPL2_9STRA</name>
<gene>
    <name evidence="2" type="ORF">IV203_025069</name>
    <name evidence="1" type="ORF">IV203_025182</name>
</gene>
<protein>
    <submittedName>
        <fullName evidence="2">Uncharacterized protein</fullName>
    </submittedName>
</protein>
<evidence type="ECO:0000313" key="3">
    <source>
        <dbReference type="Proteomes" id="UP000693970"/>
    </source>
</evidence>
<proteinExistence type="predicted"/>
<evidence type="ECO:0000313" key="1">
    <source>
        <dbReference type="EMBL" id="KAG7339589.1"/>
    </source>
</evidence>
<keyword evidence="3" id="KW-1185">Reference proteome</keyword>
<dbReference type="EMBL" id="JAGRRH010000032">
    <property type="protein sequence ID" value="KAG7339589.1"/>
    <property type="molecule type" value="Genomic_DNA"/>
</dbReference>
<evidence type="ECO:0000313" key="2">
    <source>
        <dbReference type="EMBL" id="KAG7365628.1"/>
    </source>
</evidence>
<dbReference type="EMBL" id="JAGRRH010000008">
    <property type="protein sequence ID" value="KAG7365628.1"/>
    <property type="molecule type" value="Genomic_DNA"/>
</dbReference>
<reference evidence="2" key="2">
    <citation type="submission" date="2021-04" db="EMBL/GenBank/DDBJ databases">
        <authorList>
            <person name="Podell S."/>
        </authorList>
    </citation>
    <scope>NUCLEOTIDE SEQUENCE</scope>
    <source>
        <strain evidence="2">Hildebrandi</strain>
    </source>
</reference>
<comment type="caution">
    <text evidence="2">The sequence shown here is derived from an EMBL/GenBank/DDBJ whole genome shotgun (WGS) entry which is preliminary data.</text>
</comment>
<reference evidence="2" key="1">
    <citation type="journal article" date="2021" name="Sci. Rep.">
        <title>Diploid genomic architecture of Nitzschia inconspicua, an elite biomass production diatom.</title>
        <authorList>
            <person name="Oliver A."/>
            <person name="Podell S."/>
            <person name="Pinowska A."/>
            <person name="Traller J.C."/>
            <person name="Smith S.R."/>
            <person name="McClure R."/>
            <person name="Beliaev A."/>
            <person name="Bohutskyi P."/>
            <person name="Hill E.A."/>
            <person name="Rabines A."/>
            <person name="Zheng H."/>
            <person name="Allen L.Z."/>
            <person name="Kuo A."/>
            <person name="Grigoriev I.V."/>
            <person name="Allen A.E."/>
            <person name="Hazlebeck D."/>
            <person name="Allen E.E."/>
        </authorList>
    </citation>
    <scope>NUCLEOTIDE SEQUENCE</scope>
    <source>
        <strain evidence="2">Hildebrandi</strain>
    </source>
</reference>
<accession>A0A9K3LPL2</accession>
<sequence length="72" mass="7462">MLVVLAVMAQGCPTFEAVLNEPCAVEGLICEYVLPTAADQEVTSCDCGAADPDCPCFVCSNGVYTKLEASLA</sequence>
<dbReference type="AlphaFoldDB" id="A0A9K3LPL2"/>
<organism evidence="2 3">
    <name type="scientific">Nitzschia inconspicua</name>
    <dbReference type="NCBI Taxonomy" id="303405"/>
    <lineage>
        <taxon>Eukaryota</taxon>
        <taxon>Sar</taxon>
        <taxon>Stramenopiles</taxon>
        <taxon>Ochrophyta</taxon>
        <taxon>Bacillariophyta</taxon>
        <taxon>Bacillariophyceae</taxon>
        <taxon>Bacillariophycidae</taxon>
        <taxon>Bacillariales</taxon>
        <taxon>Bacillariaceae</taxon>
        <taxon>Nitzschia</taxon>
    </lineage>
</organism>